<keyword evidence="1" id="KW-0812">Transmembrane</keyword>
<dbReference type="Proteomes" id="UP000800094">
    <property type="component" value="Unassembled WGS sequence"/>
</dbReference>
<keyword evidence="1" id="KW-0472">Membrane</keyword>
<sequence length="120" mass="13899">MAPIFQYTPFPVPSLYRQDNALIPPFMWAMSGIVIVFTGFIIYIAYRHIRYHGPQDTEHFEYEPDTRRDLKAEIAKARLWIHMDSTEETPIPWLFGDDGGSGYGTMASKSRRGDCEYCAR</sequence>
<feature type="transmembrane region" description="Helical" evidence="1">
    <location>
        <begin position="26"/>
        <end position="46"/>
    </location>
</feature>
<name>A0A6A6HZX1_9PLEO</name>
<organism evidence="2 3">
    <name type="scientific">Trematosphaeria pertusa</name>
    <dbReference type="NCBI Taxonomy" id="390896"/>
    <lineage>
        <taxon>Eukaryota</taxon>
        <taxon>Fungi</taxon>
        <taxon>Dikarya</taxon>
        <taxon>Ascomycota</taxon>
        <taxon>Pezizomycotina</taxon>
        <taxon>Dothideomycetes</taxon>
        <taxon>Pleosporomycetidae</taxon>
        <taxon>Pleosporales</taxon>
        <taxon>Massarineae</taxon>
        <taxon>Trematosphaeriaceae</taxon>
        <taxon>Trematosphaeria</taxon>
    </lineage>
</organism>
<dbReference type="RefSeq" id="XP_033678276.1">
    <property type="nucleotide sequence ID" value="XM_033833952.1"/>
</dbReference>
<gene>
    <name evidence="2" type="ORF">BU26DRAFT_569975</name>
</gene>
<keyword evidence="3" id="KW-1185">Reference proteome</keyword>
<dbReference type="GeneID" id="54587282"/>
<dbReference type="EMBL" id="ML987205">
    <property type="protein sequence ID" value="KAF2243272.1"/>
    <property type="molecule type" value="Genomic_DNA"/>
</dbReference>
<evidence type="ECO:0000313" key="2">
    <source>
        <dbReference type="EMBL" id="KAF2243272.1"/>
    </source>
</evidence>
<accession>A0A6A6HZX1</accession>
<reference evidence="2" key="1">
    <citation type="journal article" date="2020" name="Stud. Mycol.">
        <title>101 Dothideomycetes genomes: a test case for predicting lifestyles and emergence of pathogens.</title>
        <authorList>
            <person name="Haridas S."/>
            <person name="Albert R."/>
            <person name="Binder M."/>
            <person name="Bloem J."/>
            <person name="Labutti K."/>
            <person name="Salamov A."/>
            <person name="Andreopoulos B."/>
            <person name="Baker S."/>
            <person name="Barry K."/>
            <person name="Bills G."/>
            <person name="Bluhm B."/>
            <person name="Cannon C."/>
            <person name="Castanera R."/>
            <person name="Culley D."/>
            <person name="Daum C."/>
            <person name="Ezra D."/>
            <person name="Gonzalez J."/>
            <person name="Henrissat B."/>
            <person name="Kuo A."/>
            <person name="Liang C."/>
            <person name="Lipzen A."/>
            <person name="Lutzoni F."/>
            <person name="Magnuson J."/>
            <person name="Mondo S."/>
            <person name="Nolan M."/>
            <person name="Ohm R."/>
            <person name="Pangilinan J."/>
            <person name="Park H.-J."/>
            <person name="Ramirez L."/>
            <person name="Alfaro M."/>
            <person name="Sun H."/>
            <person name="Tritt A."/>
            <person name="Yoshinaga Y."/>
            <person name="Zwiers L.-H."/>
            <person name="Turgeon B."/>
            <person name="Goodwin S."/>
            <person name="Spatafora J."/>
            <person name="Crous P."/>
            <person name="Grigoriev I."/>
        </authorList>
    </citation>
    <scope>NUCLEOTIDE SEQUENCE</scope>
    <source>
        <strain evidence="2">CBS 122368</strain>
    </source>
</reference>
<evidence type="ECO:0000256" key="1">
    <source>
        <dbReference type="SAM" id="Phobius"/>
    </source>
</evidence>
<dbReference type="AlphaFoldDB" id="A0A6A6HZX1"/>
<protein>
    <submittedName>
        <fullName evidence="2">Uncharacterized protein</fullName>
    </submittedName>
</protein>
<keyword evidence="1" id="KW-1133">Transmembrane helix</keyword>
<evidence type="ECO:0000313" key="3">
    <source>
        <dbReference type="Proteomes" id="UP000800094"/>
    </source>
</evidence>
<proteinExistence type="predicted"/>